<dbReference type="AlphaFoldDB" id="A0A4Q5MVP0"/>
<dbReference type="InterPro" id="IPR005754">
    <property type="entry name" value="Sortase"/>
</dbReference>
<keyword evidence="3" id="KW-0732">Signal</keyword>
<reference evidence="4 5" key="1">
    <citation type="submission" date="2019-01" db="EMBL/GenBank/DDBJ databases">
        <title>Novel species of Cellulomonas.</title>
        <authorList>
            <person name="Liu Q."/>
            <person name="Xin Y.-H."/>
        </authorList>
    </citation>
    <scope>NUCLEOTIDE SEQUENCE [LARGE SCALE GENOMIC DNA]</scope>
    <source>
        <strain evidence="4 5">HLT2-17</strain>
    </source>
</reference>
<dbReference type="Proteomes" id="UP000293764">
    <property type="component" value="Unassembled WGS sequence"/>
</dbReference>
<comment type="caution">
    <text evidence="4">The sequence shown here is derived from an EMBL/GenBank/DDBJ whole genome shotgun (WGS) entry which is preliminary data.</text>
</comment>
<feature type="chain" id="PRO_5020765127" evidence="3">
    <location>
        <begin position="31"/>
        <end position="233"/>
    </location>
</feature>
<organism evidence="4 5">
    <name type="scientific">Pengzhenrongella frigida</name>
    <dbReference type="NCBI Taxonomy" id="1259133"/>
    <lineage>
        <taxon>Bacteria</taxon>
        <taxon>Bacillati</taxon>
        <taxon>Actinomycetota</taxon>
        <taxon>Actinomycetes</taxon>
        <taxon>Micrococcales</taxon>
        <taxon>Pengzhenrongella</taxon>
    </lineage>
</organism>
<dbReference type="Pfam" id="PF04203">
    <property type="entry name" value="Sortase"/>
    <property type="match status" value="1"/>
</dbReference>
<feature type="region of interest" description="Disordered" evidence="2">
    <location>
        <begin position="33"/>
        <end position="73"/>
    </location>
</feature>
<dbReference type="InterPro" id="IPR042001">
    <property type="entry name" value="Sortase_F"/>
</dbReference>
<protein>
    <submittedName>
        <fullName evidence="4">Class F sortase</fullName>
    </submittedName>
</protein>
<evidence type="ECO:0000256" key="3">
    <source>
        <dbReference type="SAM" id="SignalP"/>
    </source>
</evidence>
<keyword evidence="1" id="KW-0378">Hydrolase</keyword>
<dbReference type="RefSeq" id="WP_130104103.1">
    <property type="nucleotide sequence ID" value="NZ_SDWW01000065.1"/>
</dbReference>
<evidence type="ECO:0000313" key="5">
    <source>
        <dbReference type="Proteomes" id="UP000293764"/>
    </source>
</evidence>
<sequence>MSTIVQRVGRRGIFAAAAAVLALGGGLTLAAGLGSNDDGPPQPNQGPTAVPDIDPAPDSVAAPVAPAPGQAPAAEVTDLGPLLAASAPVAIDIPSIEVHSTGLVPLSVGADGVLPAPADYQAPGWYTGGPTPGQLGPAIIAGHVDGPAGPAIFYRLGELVAGDEVAVTRQDGTVARFTIDSVRSYAKAEFPTSLVYGNTTNRAELRLITCGGAFDRATGHYVDNIIAFGHLIA</sequence>
<evidence type="ECO:0000313" key="4">
    <source>
        <dbReference type="EMBL" id="RYV49549.1"/>
    </source>
</evidence>
<keyword evidence="5" id="KW-1185">Reference proteome</keyword>
<dbReference type="Gene3D" id="2.40.260.10">
    <property type="entry name" value="Sortase"/>
    <property type="match status" value="1"/>
</dbReference>
<proteinExistence type="predicted"/>
<name>A0A4Q5MVP0_9MICO</name>
<gene>
    <name evidence="4" type="ORF">EUA98_18135</name>
</gene>
<dbReference type="EMBL" id="SDWW01000065">
    <property type="protein sequence ID" value="RYV49549.1"/>
    <property type="molecule type" value="Genomic_DNA"/>
</dbReference>
<dbReference type="OrthoDB" id="525039at2"/>
<evidence type="ECO:0000256" key="1">
    <source>
        <dbReference type="ARBA" id="ARBA00022801"/>
    </source>
</evidence>
<feature type="compositionally biased region" description="Low complexity" evidence="2">
    <location>
        <begin position="49"/>
        <end position="73"/>
    </location>
</feature>
<dbReference type="GO" id="GO:0016787">
    <property type="term" value="F:hydrolase activity"/>
    <property type="evidence" value="ECO:0007669"/>
    <property type="project" value="UniProtKB-KW"/>
</dbReference>
<dbReference type="SUPFAM" id="SSF63817">
    <property type="entry name" value="Sortase"/>
    <property type="match status" value="1"/>
</dbReference>
<feature type="signal peptide" evidence="3">
    <location>
        <begin position="1"/>
        <end position="30"/>
    </location>
</feature>
<accession>A0A4Q5MVP0</accession>
<dbReference type="CDD" id="cd05829">
    <property type="entry name" value="Sortase_F"/>
    <property type="match status" value="1"/>
</dbReference>
<dbReference type="InterPro" id="IPR023365">
    <property type="entry name" value="Sortase_dom-sf"/>
</dbReference>
<dbReference type="NCBIfam" id="NF033748">
    <property type="entry name" value="class_F_sortase"/>
    <property type="match status" value="1"/>
</dbReference>
<evidence type="ECO:0000256" key="2">
    <source>
        <dbReference type="SAM" id="MobiDB-lite"/>
    </source>
</evidence>